<reference evidence="1 2" key="1">
    <citation type="journal article" date="2022" name="bioRxiv">
        <title>The genome of the oomycete Peronosclerospora sorghi, a cosmopolitan pathogen of maize and sorghum, is inflated with dispersed pseudogenes.</title>
        <authorList>
            <person name="Fletcher K."/>
            <person name="Martin F."/>
            <person name="Isakeit T."/>
            <person name="Cavanaugh K."/>
            <person name="Magill C."/>
            <person name="Michelmore R."/>
        </authorList>
    </citation>
    <scope>NUCLEOTIDE SEQUENCE [LARGE SCALE GENOMIC DNA]</scope>
    <source>
        <strain evidence="1">P6</strain>
    </source>
</reference>
<proteinExistence type="predicted"/>
<sequence length="392" mass="43539">MLSAKLVWPRREGGKRYISRLSEFSTGEDSVFYQRRKYDGNDFRRILGHRSLGARGLVVQGRDQPSEAIRTSDEELLAGDEDMAPPSSSSSPGARDRTNKAKTYLCTTIDIQDTEKKTIHRLDAKRIRVETDWSTEASQELLRLRFQQLQRLFDDAQTVADVHEAWGVVASILNTKSEGGLDVDAVMCSNQLIKLGQQWQDGSTSSTSKLHLMMIECFCTSNGVPQQQPELHPPSPHSNYNKATLMEEAKAVNADILLTRNMTTVQAKVELMPPPSDPVSPAQAPASSSPESSSTSPNASLEAAHDITFSRPQSSFERALISLQSVSSTRPEAAVPCATFKEGKEEFPRQNKIMHALDKRSQLLHRLARSHQHLTNVTQQLMEALVNESALD</sequence>
<protein>
    <submittedName>
        <fullName evidence="1">Uncharacterized protein</fullName>
    </submittedName>
</protein>
<dbReference type="EMBL" id="CM047582">
    <property type="protein sequence ID" value="KAI9915260.1"/>
    <property type="molecule type" value="Genomic_DNA"/>
</dbReference>
<keyword evidence="2" id="KW-1185">Reference proteome</keyword>
<accession>A0ACC0WAW2</accession>
<evidence type="ECO:0000313" key="1">
    <source>
        <dbReference type="EMBL" id="KAI9915260.1"/>
    </source>
</evidence>
<gene>
    <name evidence="1" type="ORF">PsorP6_006891</name>
</gene>
<name>A0ACC0WAW2_9STRA</name>
<dbReference type="Proteomes" id="UP001163321">
    <property type="component" value="Chromosome 3"/>
</dbReference>
<comment type="caution">
    <text evidence="1">The sequence shown here is derived from an EMBL/GenBank/DDBJ whole genome shotgun (WGS) entry which is preliminary data.</text>
</comment>
<organism evidence="1 2">
    <name type="scientific">Peronosclerospora sorghi</name>
    <dbReference type="NCBI Taxonomy" id="230839"/>
    <lineage>
        <taxon>Eukaryota</taxon>
        <taxon>Sar</taxon>
        <taxon>Stramenopiles</taxon>
        <taxon>Oomycota</taxon>
        <taxon>Peronosporomycetes</taxon>
        <taxon>Peronosporales</taxon>
        <taxon>Peronosporaceae</taxon>
        <taxon>Peronosclerospora</taxon>
    </lineage>
</organism>
<evidence type="ECO:0000313" key="2">
    <source>
        <dbReference type="Proteomes" id="UP001163321"/>
    </source>
</evidence>